<dbReference type="Gene3D" id="3.30.2220.10">
    <property type="entry name" value="rbstp2171"/>
    <property type="match status" value="1"/>
</dbReference>
<evidence type="ECO:0000313" key="1">
    <source>
        <dbReference type="EMBL" id="QQO83138.1"/>
    </source>
</evidence>
<reference evidence="1" key="1">
    <citation type="submission" date="2018-09" db="EMBL/GenBank/DDBJ databases">
        <title>Genome sequencing and analysis.</title>
        <authorList>
            <person name="Huang Y.-T."/>
        </authorList>
    </citation>
    <scope>NUCLEOTIDE SEQUENCE</scope>
    <source>
        <strain evidence="1">HIDE</strain>
    </source>
</reference>
<proteinExistence type="predicted"/>
<dbReference type="Pfam" id="PF10963">
    <property type="entry name" value="Phage_TAC_10"/>
    <property type="match status" value="1"/>
</dbReference>
<dbReference type="InterPro" id="IPR024406">
    <property type="entry name" value="TAC-10"/>
</dbReference>
<name>A0A7T8IPD7_9GAMM</name>
<protein>
    <recommendedName>
        <fullName evidence="2">Phage protein</fullName>
    </recommendedName>
</protein>
<dbReference type="RefSeq" id="WP_397609096.1">
    <property type="nucleotide sequence ID" value="NZ_CP032664.1"/>
</dbReference>
<dbReference type="AlphaFoldDB" id="A0A7T8IPD7"/>
<organism evidence="1">
    <name type="scientific">Shewanella algae</name>
    <dbReference type="NCBI Taxonomy" id="38313"/>
    <lineage>
        <taxon>Bacteria</taxon>
        <taxon>Pseudomonadati</taxon>
        <taxon>Pseudomonadota</taxon>
        <taxon>Gammaproteobacteria</taxon>
        <taxon>Alteromonadales</taxon>
        <taxon>Shewanellaceae</taxon>
        <taxon>Shewanella</taxon>
    </lineage>
</organism>
<sequence>MKKTITLTIAGTDISFNMTTADYNNYINEVMPDNKVAPAHNLAVRTVSDEGKEPLKKLLEQHPGLEVQLAAKLAQDFAPMVEIIVKK</sequence>
<evidence type="ECO:0008006" key="2">
    <source>
        <dbReference type="Google" id="ProtNLM"/>
    </source>
</evidence>
<dbReference type="EMBL" id="CP032664">
    <property type="protein sequence ID" value="QQO83138.1"/>
    <property type="molecule type" value="Genomic_DNA"/>
</dbReference>
<accession>A0A7T8IPD7</accession>
<gene>
    <name evidence="1" type="ORF">D7032_07615</name>
</gene>